<evidence type="ECO:0000259" key="1">
    <source>
        <dbReference type="Pfam" id="PF21648"/>
    </source>
</evidence>
<sequence length="129" mass="14732">MKKELNLSLDVYSPRWGRNDTYNLSFDREGISISNQSNAFSTSAKKDEFGYFSWTGYKDTLEKNSLMTIFANDSIYAPSIIPFAIESAWQSWIDGTPDDVISQAIIELFDWISLTAENKPSSDYWVGIF</sequence>
<dbReference type="Pfam" id="PF21648">
    <property type="entry name" value="M1E1E6-like"/>
    <property type="match status" value="1"/>
</dbReference>
<evidence type="ECO:0000313" key="2">
    <source>
        <dbReference type="EMBL" id="QDT22453.1"/>
    </source>
</evidence>
<dbReference type="AlphaFoldDB" id="A0A517PSV6"/>
<dbReference type="EMBL" id="CP036266">
    <property type="protein sequence ID" value="QDT22453.1"/>
    <property type="molecule type" value="Genomic_DNA"/>
</dbReference>
<dbReference type="Proteomes" id="UP000320421">
    <property type="component" value="Chromosome"/>
</dbReference>
<accession>A0A517PSV6</accession>
<name>A0A517PSV6_9PLAN</name>
<organism evidence="2 3">
    <name type="scientific">Gimesia chilikensis</name>
    <dbReference type="NCBI Taxonomy" id="2605989"/>
    <lineage>
        <taxon>Bacteria</taxon>
        <taxon>Pseudomonadati</taxon>
        <taxon>Planctomycetota</taxon>
        <taxon>Planctomycetia</taxon>
        <taxon>Planctomycetales</taxon>
        <taxon>Planctomycetaceae</taxon>
        <taxon>Gimesia</taxon>
    </lineage>
</organism>
<evidence type="ECO:0000313" key="3">
    <source>
        <dbReference type="Proteomes" id="UP000320421"/>
    </source>
</evidence>
<gene>
    <name evidence="2" type="ORF">HG66A1_42610</name>
</gene>
<reference evidence="2 3" key="1">
    <citation type="submission" date="2019-02" db="EMBL/GenBank/DDBJ databases">
        <title>Deep-cultivation of Planctomycetes and their phenomic and genomic characterization uncovers novel biology.</title>
        <authorList>
            <person name="Wiegand S."/>
            <person name="Jogler M."/>
            <person name="Boedeker C."/>
            <person name="Pinto D."/>
            <person name="Vollmers J."/>
            <person name="Rivas-Marin E."/>
            <person name="Kohn T."/>
            <person name="Peeters S.H."/>
            <person name="Heuer A."/>
            <person name="Rast P."/>
            <person name="Oberbeckmann S."/>
            <person name="Bunk B."/>
            <person name="Jeske O."/>
            <person name="Meyerdierks A."/>
            <person name="Storesund J.E."/>
            <person name="Kallscheuer N."/>
            <person name="Luecker S."/>
            <person name="Lage O.M."/>
            <person name="Pohl T."/>
            <person name="Merkel B.J."/>
            <person name="Hornburger P."/>
            <person name="Mueller R.-W."/>
            <person name="Bruemmer F."/>
            <person name="Labrenz M."/>
            <person name="Spormann A.M."/>
            <person name="Op den Camp H."/>
            <person name="Overmann J."/>
            <person name="Amann R."/>
            <person name="Jetten M.S.M."/>
            <person name="Mascher T."/>
            <person name="Medema M.H."/>
            <person name="Devos D.P."/>
            <person name="Kaster A.-K."/>
            <person name="Ovreas L."/>
            <person name="Rohde M."/>
            <person name="Galperin M.Y."/>
            <person name="Jogler C."/>
        </authorList>
    </citation>
    <scope>NUCLEOTIDE SEQUENCE [LARGE SCALE GENOMIC DNA]</scope>
    <source>
        <strain evidence="2 3">HG66A1</strain>
    </source>
</reference>
<proteinExistence type="predicted"/>
<dbReference type="InterPro" id="IPR048473">
    <property type="entry name" value="M1E1E6-like"/>
</dbReference>
<dbReference type="OrthoDB" id="9156079at2"/>
<protein>
    <recommendedName>
        <fullName evidence="1">Integron cassette protein domain-containing protein</fullName>
    </recommendedName>
</protein>
<keyword evidence="3" id="KW-1185">Reference proteome</keyword>
<dbReference type="Gene3D" id="3.30.2210.10">
    <property type="entry name" value="Integron cassette protein superfamily"/>
    <property type="match status" value="1"/>
</dbReference>
<dbReference type="RefSeq" id="WP_145188314.1">
    <property type="nucleotide sequence ID" value="NZ_CP036266.1"/>
</dbReference>
<dbReference type="InterPro" id="IPR048474">
    <property type="entry name" value="M1E1E6-like_sf"/>
</dbReference>
<feature type="domain" description="Integron cassette protein" evidence="1">
    <location>
        <begin position="7"/>
        <end position="113"/>
    </location>
</feature>